<protein>
    <recommendedName>
        <fullName evidence="2">Erythromycin biosynthesis protein CIII-like C-terminal domain-containing protein</fullName>
    </recommendedName>
</protein>
<sequence>MLGVETLEEAFIQAAKRLGISVLWISDKKRKEQLITSTFDFNGGEPGQEIEKGVFQVDYAPFDYLLPKVSLVVCHGGAGTVFRAIGSGVPVVICPVITPIIADQMLHAQWAERKGFGAFLRPLEPTIQECEEALQKALACKGTCDAAAAKVKQEDGAKAAAAAIEQLAEKDDTKPQSGCCAGICKLFRLVAFLGLIPALHLGRQRRCRPGRRAAKQAVEVAEEATSKPRWQAKRLAKPTAAQRKWGGMGFDVRGDGLALRPKPLKKEQATKVKWKPKRESWQAWVTDDESEAFGPLLVGHEVEVFWQKYRSSAESWVQGVVMNVGTEEDVSQAKIALTNGKSTIVTLGRGLLRRREDAAELLEGKDATQMAKLRAQNEPKELMRFGLKQTTVSGRSQDGEADSSLAD</sequence>
<accession>A0ABP0RSM4</accession>
<keyword evidence="4" id="KW-1185">Reference proteome</keyword>
<dbReference type="InterPro" id="IPR010610">
    <property type="entry name" value="EryCIII-like_C"/>
</dbReference>
<reference evidence="3 4" key="1">
    <citation type="submission" date="2024-02" db="EMBL/GenBank/DDBJ databases">
        <authorList>
            <person name="Chen Y."/>
            <person name="Shah S."/>
            <person name="Dougan E. K."/>
            <person name="Thang M."/>
            <person name="Chan C."/>
        </authorList>
    </citation>
    <scope>NUCLEOTIDE SEQUENCE [LARGE SCALE GENOMIC DNA]</scope>
</reference>
<dbReference type="PANTHER" id="PTHR48050:SF13">
    <property type="entry name" value="STEROL 3-BETA-GLUCOSYLTRANSFERASE UGT80A2"/>
    <property type="match status" value="1"/>
</dbReference>
<gene>
    <name evidence="3" type="ORF">CCMP2556_LOCUS48627</name>
</gene>
<dbReference type="InterPro" id="IPR050426">
    <property type="entry name" value="Glycosyltransferase_28"/>
</dbReference>
<feature type="domain" description="Erythromycin biosynthesis protein CIII-like C-terminal" evidence="2">
    <location>
        <begin position="37"/>
        <end position="162"/>
    </location>
</feature>
<organism evidence="3 4">
    <name type="scientific">Durusdinium trenchii</name>
    <dbReference type="NCBI Taxonomy" id="1381693"/>
    <lineage>
        <taxon>Eukaryota</taxon>
        <taxon>Sar</taxon>
        <taxon>Alveolata</taxon>
        <taxon>Dinophyceae</taxon>
        <taxon>Suessiales</taxon>
        <taxon>Symbiodiniaceae</taxon>
        <taxon>Durusdinium</taxon>
    </lineage>
</organism>
<proteinExistence type="predicted"/>
<feature type="region of interest" description="Disordered" evidence="1">
    <location>
        <begin position="384"/>
        <end position="407"/>
    </location>
</feature>
<dbReference type="Proteomes" id="UP001642484">
    <property type="component" value="Unassembled WGS sequence"/>
</dbReference>
<dbReference type="PANTHER" id="PTHR48050">
    <property type="entry name" value="STEROL 3-BETA-GLUCOSYLTRANSFERASE"/>
    <property type="match status" value="1"/>
</dbReference>
<feature type="non-terminal residue" evidence="3">
    <location>
        <position position="407"/>
    </location>
</feature>
<dbReference type="Gene3D" id="3.40.50.2000">
    <property type="entry name" value="Glycogen Phosphorylase B"/>
    <property type="match status" value="1"/>
</dbReference>
<dbReference type="EMBL" id="CAXAMN010026508">
    <property type="protein sequence ID" value="CAK9103577.1"/>
    <property type="molecule type" value="Genomic_DNA"/>
</dbReference>
<evidence type="ECO:0000313" key="4">
    <source>
        <dbReference type="Proteomes" id="UP001642484"/>
    </source>
</evidence>
<evidence type="ECO:0000259" key="2">
    <source>
        <dbReference type="Pfam" id="PF06722"/>
    </source>
</evidence>
<evidence type="ECO:0000256" key="1">
    <source>
        <dbReference type="SAM" id="MobiDB-lite"/>
    </source>
</evidence>
<evidence type="ECO:0000313" key="3">
    <source>
        <dbReference type="EMBL" id="CAK9103577.1"/>
    </source>
</evidence>
<dbReference type="SUPFAM" id="SSF53756">
    <property type="entry name" value="UDP-Glycosyltransferase/glycogen phosphorylase"/>
    <property type="match status" value="1"/>
</dbReference>
<dbReference type="Pfam" id="PF06722">
    <property type="entry name" value="EryCIII-like_C"/>
    <property type="match status" value="1"/>
</dbReference>
<name>A0ABP0RSM4_9DINO</name>
<comment type="caution">
    <text evidence="3">The sequence shown here is derived from an EMBL/GenBank/DDBJ whole genome shotgun (WGS) entry which is preliminary data.</text>
</comment>